<feature type="transmembrane region" description="Helical" evidence="1">
    <location>
        <begin position="150"/>
        <end position="170"/>
    </location>
</feature>
<keyword evidence="1" id="KW-1133">Transmembrane helix</keyword>
<dbReference type="Pfam" id="PF04116">
    <property type="entry name" value="FA_hydroxylase"/>
    <property type="match status" value="1"/>
</dbReference>
<keyword evidence="4" id="KW-1185">Reference proteome</keyword>
<dbReference type="GO" id="GO:0005506">
    <property type="term" value="F:iron ion binding"/>
    <property type="evidence" value="ECO:0007669"/>
    <property type="project" value="InterPro"/>
</dbReference>
<dbReference type="GO" id="GO:0016491">
    <property type="term" value="F:oxidoreductase activity"/>
    <property type="evidence" value="ECO:0007669"/>
    <property type="project" value="InterPro"/>
</dbReference>
<sequence length="230" mass="26419">MVHPGMAQMTELPEGRDALRARVTGRLPRWYSPWAHLLIPGLAGIALIILCITMLRPLAAGELLAAGVWLVACNAIEWNIHRHLLHHRSWAFYDKHTPEHHGIFRDHDMAIRSRREFALVLIPGYAVLALFLVLLPIAGALMLVRWNLGLLFYAASAFYVLAYEWMHLLYHLPEPSRGWIAPIAWLQRHHALHHDPKLMQGWNFNTTLPLWDRVKGTAYRRLRPAPRSAS</sequence>
<dbReference type="OrthoDB" id="9770329at2"/>
<evidence type="ECO:0000259" key="2">
    <source>
        <dbReference type="Pfam" id="PF04116"/>
    </source>
</evidence>
<name>A0A2U0SAQ2_9SPHN</name>
<keyword evidence="1" id="KW-0812">Transmembrane</keyword>
<dbReference type="AlphaFoldDB" id="A0A2U0SAQ2"/>
<feature type="domain" description="Fatty acid hydroxylase" evidence="2">
    <location>
        <begin position="69"/>
        <end position="217"/>
    </location>
</feature>
<accession>A0A2U0SAQ2</accession>
<reference evidence="3 4" key="1">
    <citation type="submission" date="2018-05" db="EMBL/GenBank/DDBJ databases">
        <title>Description of Sphingomonas pokkalii sp nov, isolated from the rhizosphere of saline tolerant pokkali rice and its draft genome analysis.</title>
        <authorList>
            <person name="Menon R."/>
            <person name="Kumari S."/>
            <person name="Rameshkumar N."/>
        </authorList>
    </citation>
    <scope>NUCLEOTIDE SEQUENCE [LARGE SCALE GENOMIC DNA]</scope>
    <source>
        <strain evidence="3 4">L3B27</strain>
    </source>
</reference>
<evidence type="ECO:0000256" key="1">
    <source>
        <dbReference type="SAM" id="Phobius"/>
    </source>
</evidence>
<feature type="transmembrane region" description="Helical" evidence="1">
    <location>
        <begin position="117"/>
        <end position="144"/>
    </location>
</feature>
<evidence type="ECO:0000313" key="3">
    <source>
        <dbReference type="EMBL" id="PVX28400.1"/>
    </source>
</evidence>
<dbReference type="InterPro" id="IPR006694">
    <property type="entry name" value="Fatty_acid_hydroxylase"/>
</dbReference>
<dbReference type="Proteomes" id="UP000245890">
    <property type="component" value="Unassembled WGS sequence"/>
</dbReference>
<keyword evidence="1" id="KW-0472">Membrane</keyword>
<dbReference type="GO" id="GO:0008610">
    <property type="term" value="P:lipid biosynthetic process"/>
    <property type="evidence" value="ECO:0007669"/>
    <property type="project" value="InterPro"/>
</dbReference>
<organism evidence="3 4">
    <name type="scientific">Sphingomonas pokkalii</name>
    <dbReference type="NCBI Taxonomy" id="2175090"/>
    <lineage>
        <taxon>Bacteria</taxon>
        <taxon>Pseudomonadati</taxon>
        <taxon>Pseudomonadota</taxon>
        <taxon>Alphaproteobacteria</taxon>
        <taxon>Sphingomonadales</taxon>
        <taxon>Sphingomonadaceae</taxon>
        <taxon>Sphingomonas</taxon>
    </lineage>
</organism>
<evidence type="ECO:0000313" key="4">
    <source>
        <dbReference type="Proteomes" id="UP000245890"/>
    </source>
</evidence>
<protein>
    <submittedName>
        <fullName evidence="3">Fatty acid hydroxylase</fullName>
    </submittedName>
</protein>
<comment type="caution">
    <text evidence="3">The sequence shown here is derived from an EMBL/GenBank/DDBJ whole genome shotgun (WGS) entry which is preliminary data.</text>
</comment>
<feature type="transmembrane region" description="Helical" evidence="1">
    <location>
        <begin position="34"/>
        <end position="55"/>
    </location>
</feature>
<gene>
    <name evidence="3" type="ORF">DD559_02795</name>
</gene>
<proteinExistence type="predicted"/>
<dbReference type="EMBL" id="QENQ01000001">
    <property type="protein sequence ID" value="PVX28400.1"/>
    <property type="molecule type" value="Genomic_DNA"/>
</dbReference>